<evidence type="ECO:0000259" key="5">
    <source>
        <dbReference type="PROSITE" id="PS50977"/>
    </source>
</evidence>
<accession>A0ABY4GCL7</accession>
<dbReference type="InterPro" id="IPR009057">
    <property type="entry name" value="Homeodomain-like_sf"/>
</dbReference>
<feature type="DNA-binding region" description="H-T-H motif" evidence="4">
    <location>
        <begin position="40"/>
        <end position="59"/>
    </location>
</feature>
<dbReference type="SUPFAM" id="SSF48498">
    <property type="entry name" value="Tetracyclin repressor-like, C-terminal domain"/>
    <property type="match status" value="1"/>
</dbReference>
<protein>
    <submittedName>
        <fullName evidence="6">TetR/AcrR family transcriptional regulator</fullName>
    </submittedName>
</protein>
<evidence type="ECO:0000256" key="1">
    <source>
        <dbReference type="ARBA" id="ARBA00023015"/>
    </source>
</evidence>
<organism evidence="6 7">
    <name type="scientific">Hymenobacter volaticus</name>
    <dbReference type="NCBI Taxonomy" id="2932254"/>
    <lineage>
        <taxon>Bacteria</taxon>
        <taxon>Pseudomonadati</taxon>
        <taxon>Bacteroidota</taxon>
        <taxon>Cytophagia</taxon>
        <taxon>Cytophagales</taxon>
        <taxon>Hymenobacteraceae</taxon>
        <taxon>Hymenobacter</taxon>
    </lineage>
</organism>
<keyword evidence="2 4" id="KW-0238">DNA-binding</keyword>
<dbReference type="PROSITE" id="PS50977">
    <property type="entry name" value="HTH_TETR_2"/>
    <property type="match status" value="1"/>
</dbReference>
<keyword evidence="7" id="KW-1185">Reference proteome</keyword>
<feature type="domain" description="HTH tetR-type" evidence="5">
    <location>
        <begin position="17"/>
        <end position="77"/>
    </location>
</feature>
<dbReference type="PANTHER" id="PTHR30055">
    <property type="entry name" value="HTH-TYPE TRANSCRIPTIONAL REGULATOR RUTR"/>
    <property type="match status" value="1"/>
</dbReference>
<evidence type="ECO:0000256" key="2">
    <source>
        <dbReference type="ARBA" id="ARBA00023125"/>
    </source>
</evidence>
<geneLocation type="plasmid" evidence="6 7">
    <name>unnamed1</name>
</geneLocation>
<sequence length="208" mass="23433">MARTTLSMPISPQTKEDAIRENVMRAAQHLFQQHGLNNVTLEDVARAIGKGKSTLYYYYKSKEEIFMAVMDREISEVITEVALAVKQAGTAEEKLQAFCATKLRALRKKLALYSLVCSEMFSNAEFGCTMRQRYLQRESKLLKDILAFGMETGEIRALSSQEQEALVFIMLSGLNGLELEMVHNTNNPREQDFAISMLARVMIHGIGA</sequence>
<evidence type="ECO:0000313" key="6">
    <source>
        <dbReference type="EMBL" id="UOQ68683.1"/>
    </source>
</evidence>
<evidence type="ECO:0000256" key="4">
    <source>
        <dbReference type="PROSITE-ProRule" id="PRU00335"/>
    </source>
</evidence>
<gene>
    <name evidence="6" type="ORF">MUN86_23490</name>
</gene>
<reference evidence="6" key="1">
    <citation type="submission" date="2022-04" db="EMBL/GenBank/DDBJ databases">
        <title>Hymenobacter sp. isolated from the air.</title>
        <authorList>
            <person name="Won M."/>
            <person name="Lee C.-M."/>
            <person name="Woen H.-Y."/>
            <person name="Kwon S.-W."/>
        </authorList>
    </citation>
    <scope>NUCLEOTIDE SEQUENCE</scope>
    <source>
        <strain evidence="6">5420S-77</strain>
        <plasmid evidence="6">unnamed1</plasmid>
    </source>
</reference>
<dbReference type="EMBL" id="CP095062">
    <property type="protein sequence ID" value="UOQ68683.1"/>
    <property type="molecule type" value="Genomic_DNA"/>
</dbReference>
<keyword evidence="3" id="KW-0804">Transcription</keyword>
<dbReference type="Proteomes" id="UP000830401">
    <property type="component" value="Plasmid unnamed1"/>
</dbReference>
<dbReference type="Gene3D" id="1.10.10.60">
    <property type="entry name" value="Homeodomain-like"/>
    <property type="match status" value="1"/>
</dbReference>
<evidence type="ECO:0000313" key="7">
    <source>
        <dbReference type="Proteomes" id="UP000830401"/>
    </source>
</evidence>
<evidence type="ECO:0000256" key="3">
    <source>
        <dbReference type="ARBA" id="ARBA00023163"/>
    </source>
</evidence>
<dbReference type="InterPro" id="IPR036271">
    <property type="entry name" value="Tet_transcr_reg_TetR-rel_C_sf"/>
</dbReference>
<dbReference type="SUPFAM" id="SSF46689">
    <property type="entry name" value="Homeodomain-like"/>
    <property type="match status" value="1"/>
</dbReference>
<dbReference type="RefSeq" id="WP_245126130.1">
    <property type="nucleotide sequence ID" value="NZ_CP095062.1"/>
</dbReference>
<dbReference type="Pfam" id="PF00440">
    <property type="entry name" value="TetR_N"/>
    <property type="match status" value="1"/>
</dbReference>
<dbReference type="InterPro" id="IPR001647">
    <property type="entry name" value="HTH_TetR"/>
</dbReference>
<dbReference type="Gene3D" id="1.10.357.10">
    <property type="entry name" value="Tetracycline Repressor, domain 2"/>
    <property type="match status" value="1"/>
</dbReference>
<keyword evidence="6" id="KW-0614">Plasmid</keyword>
<proteinExistence type="predicted"/>
<dbReference type="InterPro" id="IPR050109">
    <property type="entry name" value="HTH-type_TetR-like_transc_reg"/>
</dbReference>
<name>A0ABY4GCL7_9BACT</name>
<dbReference type="PRINTS" id="PR00455">
    <property type="entry name" value="HTHTETR"/>
</dbReference>
<dbReference type="PANTHER" id="PTHR30055:SF234">
    <property type="entry name" value="HTH-TYPE TRANSCRIPTIONAL REGULATOR BETI"/>
    <property type="match status" value="1"/>
</dbReference>
<keyword evidence="1" id="KW-0805">Transcription regulation</keyword>